<evidence type="ECO:0000313" key="6">
    <source>
        <dbReference type="EMBL" id="CCK71373.1"/>
    </source>
</evidence>
<dbReference type="InterPro" id="IPR050327">
    <property type="entry name" value="Proton-linked_MCT"/>
</dbReference>
<dbReference type="InterPro" id="IPR011701">
    <property type="entry name" value="MFS"/>
</dbReference>
<feature type="transmembrane region" description="Helical" evidence="4">
    <location>
        <begin position="235"/>
        <end position="254"/>
    </location>
</feature>
<dbReference type="GeneID" id="34527096"/>
<proteinExistence type="inferred from homology"/>
<dbReference type="Pfam" id="PF07690">
    <property type="entry name" value="MFS_1"/>
    <property type="match status" value="2"/>
</dbReference>
<dbReference type="HOGENOM" id="CLU_001265_1_0_1"/>
<feature type="transmembrane region" description="Helical" evidence="4">
    <location>
        <begin position="178"/>
        <end position="195"/>
    </location>
</feature>
<feature type="compositionally biased region" description="Polar residues" evidence="3">
    <location>
        <begin position="17"/>
        <end position="27"/>
    </location>
</feature>
<evidence type="ECO:0000256" key="4">
    <source>
        <dbReference type="SAM" id="Phobius"/>
    </source>
</evidence>
<evidence type="ECO:0000256" key="3">
    <source>
        <dbReference type="SAM" id="MobiDB-lite"/>
    </source>
</evidence>
<evidence type="ECO:0000313" key="7">
    <source>
        <dbReference type="Proteomes" id="UP000006310"/>
    </source>
</evidence>
<feature type="transmembrane region" description="Helical" evidence="4">
    <location>
        <begin position="149"/>
        <end position="171"/>
    </location>
</feature>
<gene>
    <name evidence="6" type="primary">KNAG0G03160</name>
    <name evidence="6" type="ordered locus">KNAG_0G03160</name>
</gene>
<dbReference type="PROSITE" id="PS50850">
    <property type="entry name" value="MFS"/>
    <property type="match status" value="1"/>
</dbReference>
<feature type="transmembrane region" description="Helical" evidence="4">
    <location>
        <begin position="399"/>
        <end position="418"/>
    </location>
</feature>
<evidence type="ECO:0000256" key="1">
    <source>
        <dbReference type="ARBA" id="ARBA00004141"/>
    </source>
</evidence>
<organism evidence="6 7">
    <name type="scientific">Huiozyma naganishii (strain ATCC MYA-139 / BCRC 22969 / CBS 8797 / KCTC 17520 / NBRC 10181 / NCYC 3082 / Yp74L-3)</name>
    <name type="common">Yeast</name>
    <name type="synonym">Kazachstania naganishii</name>
    <dbReference type="NCBI Taxonomy" id="1071383"/>
    <lineage>
        <taxon>Eukaryota</taxon>
        <taxon>Fungi</taxon>
        <taxon>Dikarya</taxon>
        <taxon>Ascomycota</taxon>
        <taxon>Saccharomycotina</taxon>
        <taxon>Saccharomycetes</taxon>
        <taxon>Saccharomycetales</taxon>
        <taxon>Saccharomycetaceae</taxon>
        <taxon>Huiozyma</taxon>
    </lineage>
</organism>
<evidence type="ECO:0000256" key="2">
    <source>
        <dbReference type="ARBA" id="ARBA00006727"/>
    </source>
</evidence>
<sequence length="523" mass="57836">MSTGNGDQGRPDGDSKVASSDYLSPKTTLVPGDSQVPILEPLHTACSLHGSVTSMTDFESSWHGHYHNKDKITVFRDKTHERYNSESTDSETELDEDEEQFPEGGVRAWIVTFACFCGLIACFGLLNATGVMENYLQSHQLKDQSSSSIGWIFSLLLFICFASCIFSGTYFDRNGIRNPLIVGTVLHVGGLFGMASSTKLWHFILSFSVLCGFGNGIVLSPLVSCPAHYFKKKRGTASALATVGGSVGGGLFPLMLRKFFSMESETDPNYGFVWGIRTLAFVNLALLTIAIFLARERISRIDDEPKRKESKLRYVLRVYLLESFDAKAFKDMKYLTCVIGTCVAELSLCSVITYYSAYSISRGVSQSDSYMLIMVINLTGIPGRWVPGVLSDYFGRFNVAIATLTLLGLVMFIAWLPFGTNLTNMYVISALYGFFSGSTFSLLPVCCGQISKTEEFGRRYSTMYFCVAFATLVGVPITGAIIGDKSQANYQHYKIFCGVTVLFSAACFVVSRFFAVGWRWKKF</sequence>
<feature type="transmembrane region" description="Helical" evidence="4">
    <location>
        <begin position="493"/>
        <end position="515"/>
    </location>
</feature>
<protein>
    <recommendedName>
        <fullName evidence="5">Major facilitator superfamily (MFS) profile domain-containing protein</fullName>
    </recommendedName>
</protein>
<feature type="transmembrane region" description="Helical" evidence="4">
    <location>
        <begin position="430"/>
        <end position="450"/>
    </location>
</feature>
<feature type="domain" description="Major facilitator superfamily (MFS) profile" evidence="5">
    <location>
        <begin position="110"/>
        <end position="523"/>
    </location>
</feature>
<dbReference type="InterPro" id="IPR020846">
    <property type="entry name" value="MFS_dom"/>
</dbReference>
<dbReference type="OrthoDB" id="6509908at2759"/>
<evidence type="ECO:0000259" key="5">
    <source>
        <dbReference type="PROSITE" id="PS50850"/>
    </source>
</evidence>
<dbReference type="Gene3D" id="1.20.1250.20">
    <property type="entry name" value="MFS general substrate transporter like domains"/>
    <property type="match status" value="1"/>
</dbReference>
<dbReference type="AlphaFoldDB" id="J7RNZ9"/>
<feature type="transmembrane region" description="Helical" evidence="4">
    <location>
        <begin position="108"/>
        <end position="129"/>
    </location>
</feature>
<dbReference type="GO" id="GO:0005886">
    <property type="term" value="C:plasma membrane"/>
    <property type="evidence" value="ECO:0007669"/>
    <property type="project" value="EnsemblFungi"/>
</dbReference>
<feature type="transmembrane region" description="Helical" evidence="4">
    <location>
        <begin position="369"/>
        <end position="387"/>
    </location>
</feature>
<dbReference type="CDD" id="cd17352">
    <property type="entry name" value="MFS_MCT_SLC16"/>
    <property type="match status" value="1"/>
</dbReference>
<dbReference type="OMA" id="TFFCGVQ"/>
<dbReference type="eggNOG" id="KOG2504">
    <property type="taxonomic scope" value="Eukaryota"/>
</dbReference>
<reference evidence="6 7" key="1">
    <citation type="journal article" date="2011" name="Proc. Natl. Acad. Sci. U.S.A.">
        <title>Evolutionary erosion of yeast sex chromosomes by mating-type switching accidents.</title>
        <authorList>
            <person name="Gordon J.L."/>
            <person name="Armisen D."/>
            <person name="Proux-Wera E."/>
            <person name="Oheigeartaigh S.S."/>
            <person name="Byrne K.P."/>
            <person name="Wolfe K.H."/>
        </authorList>
    </citation>
    <scope>NUCLEOTIDE SEQUENCE [LARGE SCALE GENOMIC DNA]</scope>
    <source>
        <strain evidence="7">ATCC MYA-139 / BCRC 22969 / CBS 8797 / CCRC 22969 / KCTC 17520 / NBRC 10181 / NCYC 3082</strain>
    </source>
</reference>
<dbReference type="RefSeq" id="XP_022465618.1">
    <property type="nucleotide sequence ID" value="XM_022609198.1"/>
</dbReference>
<feature type="region of interest" description="Disordered" evidence="3">
    <location>
        <begin position="1"/>
        <end position="34"/>
    </location>
</feature>
<feature type="transmembrane region" description="Helical" evidence="4">
    <location>
        <begin position="462"/>
        <end position="481"/>
    </location>
</feature>
<comment type="subcellular location">
    <subcellularLocation>
        <location evidence="1">Membrane</location>
        <topology evidence="1">Multi-pass membrane protein</topology>
    </subcellularLocation>
</comment>
<comment type="similarity">
    <text evidence="2">Belongs to the major facilitator superfamily. Monocarboxylate porter (TC 2.A.1.13) family.</text>
</comment>
<dbReference type="EMBL" id="HE978320">
    <property type="protein sequence ID" value="CCK71373.1"/>
    <property type="molecule type" value="Genomic_DNA"/>
</dbReference>
<dbReference type="Proteomes" id="UP000006310">
    <property type="component" value="Chromosome 7"/>
</dbReference>
<dbReference type="PANTHER" id="PTHR11360">
    <property type="entry name" value="MONOCARBOXYLATE TRANSPORTER"/>
    <property type="match status" value="1"/>
</dbReference>
<dbReference type="InterPro" id="IPR036259">
    <property type="entry name" value="MFS_trans_sf"/>
</dbReference>
<feature type="transmembrane region" description="Helical" evidence="4">
    <location>
        <begin position="274"/>
        <end position="294"/>
    </location>
</feature>
<dbReference type="KEGG" id="kng:KNAG_0G03160"/>
<dbReference type="GO" id="GO:0032217">
    <property type="term" value="F:riboflavin transmembrane transporter activity"/>
    <property type="evidence" value="ECO:0007669"/>
    <property type="project" value="EnsemblFungi"/>
</dbReference>
<feature type="transmembrane region" description="Helical" evidence="4">
    <location>
        <begin position="201"/>
        <end position="223"/>
    </location>
</feature>
<keyword evidence="7" id="KW-1185">Reference proteome</keyword>
<keyword evidence="4" id="KW-1133">Transmembrane helix</keyword>
<keyword evidence="4" id="KW-0472">Membrane</keyword>
<dbReference type="SUPFAM" id="SSF103473">
    <property type="entry name" value="MFS general substrate transporter"/>
    <property type="match status" value="1"/>
</dbReference>
<accession>J7RNZ9</accession>
<dbReference type="PANTHER" id="PTHR11360:SF177">
    <property type="entry name" value="RIBOFLAVIN TRANSPORTER MCH5"/>
    <property type="match status" value="1"/>
</dbReference>
<name>J7RNZ9_HUIN7</name>
<feature type="transmembrane region" description="Helical" evidence="4">
    <location>
        <begin position="334"/>
        <end position="357"/>
    </location>
</feature>
<reference evidence="7" key="2">
    <citation type="submission" date="2012-08" db="EMBL/GenBank/DDBJ databases">
        <title>Genome sequence of Kazachstania naganishii.</title>
        <authorList>
            <person name="Gordon J.L."/>
            <person name="Armisen D."/>
            <person name="Proux-Wera E."/>
            <person name="OhEigeartaigh S.S."/>
            <person name="Byrne K.P."/>
            <person name="Wolfe K.H."/>
        </authorList>
    </citation>
    <scope>NUCLEOTIDE SEQUENCE [LARGE SCALE GENOMIC DNA]</scope>
    <source>
        <strain evidence="7">ATCC MYA-139 / BCRC 22969 / CBS 8797 / CCRC 22969 / KCTC 17520 / NBRC 10181 / NCYC 3082</strain>
    </source>
</reference>
<keyword evidence="4" id="KW-0812">Transmembrane</keyword>